<dbReference type="EMBL" id="JACVVK020000157">
    <property type="protein sequence ID" value="KAK7487967.1"/>
    <property type="molecule type" value="Genomic_DNA"/>
</dbReference>
<evidence type="ECO:0008006" key="3">
    <source>
        <dbReference type="Google" id="ProtNLM"/>
    </source>
</evidence>
<reference evidence="1 2" key="1">
    <citation type="journal article" date="2023" name="Sci. Data">
        <title>Genome assembly of the Korean intertidal mud-creeper Batillaria attramentaria.</title>
        <authorList>
            <person name="Patra A.K."/>
            <person name="Ho P.T."/>
            <person name="Jun S."/>
            <person name="Lee S.J."/>
            <person name="Kim Y."/>
            <person name="Won Y.J."/>
        </authorList>
    </citation>
    <scope>NUCLEOTIDE SEQUENCE [LARGE SCALE GENOMIC DNA]</scope>
    <source>
        <strain evidence="1">Wonlab-2016</strain>
    </source>
</reference>
<protein>
    <recommendedName>
        <fullName evidence="3">Secreted protein</fullName>
    </recommendedName>
</protein>
<keyword evidence="2" id="KW-1185">Reference proteome</keyword>
<proteinExistence type="predicted"/>
<sequence>MLKPGMLRWAVFYSTALQCSMLKPGMLRWAVFYSTALQCSMLKPGMLRWAVFYSTALQCSMLKPGMLRVGCILLHCPPVHTSAHLFLSVSAAYGMTTTYER</sequence>
<name>A0ABD0KLH4_9CAEN</name>
<accession>A0ABD0KLH4</accession>
<gene>
    <name evidence="1" type="ORF">BaRGS_00020868</name>
</gene>
<dbReference type="Proteomes" id="UP001519460">
    <property type="component" value="Unassembled WGS sequence"/>
</dbReference>
<comment type="caution">
    <text evidence="1">The sequence shown here is derived from an EMBL/GenBank/DDBJ whole genome shotgun (WGS) entry which is preliminary data.</text>
</comment>
<evidence type="ECO:0000313" key="1">
    <source>
        <dbReference type="EMBL" id="KAK7487967.1"/>
    </source>
</evidence>
<dbReference type="AlphaFoldDB" id="A0ABD0KLH4"/>
<evidence type="ECO:0000313" key="2">
    <source>
        <dbReference type="Proteomes" id="UP001519460"/>
    </source>
</evidence>
<organism evidence="1 2">
    <name type="scientific">Batillaria attramentaria</name>
    <dbReference type="NCBI Taxonomy" id="370345"/>
    <lineage>
        <taxon>Eukaryota</taxon>
        <taxon>Metazoa</taxon>
        <taxon>Spiralia</taxon>
        <taxon>Lophotrochozoa</taxon>
        <taxon>Mollusca</taxon>
        <taxon>Gastropoda</taxon>
        <taxon>Caenogastropoda</taxon>
        <taxon>Sorbeoconcha</taxon>
        <taxon>Cerithioidea</taxon>
        <taxon>Batillariidae</taxon>
        <taxon>Batillaria</taxon>
    </lineage>
</organism>